<organism evidence="1 2">
    <name type="scientific">Acetomicrobium hydrogeniformans ATCC BAA-1850</name>
    <dbReference type="NCBI Taxonomy" id="592015"/>
    <lineage>
        <taxon>Bacteria</taxon>
        <taxon>Thermotogati</taxon>
        <taxon>Synergistota</taxon>
        <taxon>Synergistia</taxon>
        <taxon>Synergistales</taxon>
        <taxon>Acetomicrobiaceae</taxon>
        <taxon>Acetomicrobium</taxon>
    </lineage>
</organism>
<dbReference type="Pfam" id="PF18854">
    <property type="entry name" value="baeRF_family10"/>
    <property type="match status" value="1"/>
</dbReference>
<evidence type="ECO:0000313" key="2">
    <source>
        <dbReference type="Proteomes" id="UP000005273"/>
    </source>
</evidence>
<dbReference type="EMBL" id="ACJX03000001">
    <property type="protein sequence ID" value="KRT35771.1"/>
    <property type="molecule type" value="Genomic_DNA"/>
</dbReference>
<keyword evidence="2" id="KW-1185">Reference proteome</keyword>
<dbReference type="eggNOG" id="COG1503">
    <property type="taxonomic scope" value="Bacteria"/>
</dbReference>
<dbReference type="RefSeq" id="WP_009201527.1">
    <property type="nucleotide sequence ID" value="NZ_ACJX03000001.1"/>
</dbReference>
<proteinExistence type="predicted"/>
<dbReference type="InterPro" id="IPR029064">
    <property type="entry name" value="Ribosomal_eL30-like_sf"/>
</dbReference>
<dbReference type="Gene3D" id="3.30.420.60">
    <property type="entry name" value="eRF1 domain 2"/>
    <property type="match status" value="1"/>
</dbReference>
<dbReference type="AlphaFoldDB" id="A0A0T5XBN3"/>
<dbReference type="STRING" id="592015.HMPREF1705_03019"/>
<dbReference type="InterPro" id="IPR042226">
    <property type="entry name" value="eFR1_2_sf"/>
</dbReference>
<gene>
    <name evidence="1" type="ORF">HMPREF1705_03019</name>
</gene>
<reference evidence="2" key="1">
    <citation type="submission" date="2012-09" db="EMBL/GenBank/DDBJ databases">
        <authorList>
            <person name="Weinstock G."/>
            <person name="Sodergren E."/>
            <person name="Clifton S."/>
            <person name="Fulton L."/>
            <person name="Fulton B."/>
            <person name="Courtney L."/>
            <person name="Fronick C."/>
            <person name="Harrison M."/>
            <person name="Strong C."/>
            <person name="Farmer C."/>
            <person name="Delehaunty K."/>
            <person name="Markovic C."/>
            <person name="Hall O."/>
            <person name="Minx P."/>
            <person name="Tomlinson C."/>
            <person name="Mitreva M."/>
            <person name="Nelson J."/>
            <person name="Hou S."/>
            <person name="Wollam A."/>
            <person name="Pepin K.H."/>
            <person name="Johnson M."/>
            <person name="Bhonagiri V."/>
            <person name="Nash W.E."/>
            <person name="Suruliraj S."/>
            <person name="Warren W."/>
            <person name="Chinwalla A."/>
            <person name="Mardis E.R."/>
            <person name="Wilson R.K."/>
        </authorList>
    </citation>
    <scope>NUCLEOTIDE SEQUENCE [LARGE SCALE GENOMIC DNA]</scope>
    <source>
        <strain evidence="2">OS1</strain>
    </source>
</reference>
<name>A0A0T5XBN3_9BACT</name>
<protein>
    <recommendedName>
        <fullName evidence="3">eRF1 domain-containing protein</fullName>
    </recommendedName>
</protein>
<evidence type="ECO:0000313" key="1">
    <source>
        <dbReference type="EMBL" id="KRT35771.1"/>
    </source>
</evidence>
<accession>A0A0T5XBN3</accession>
<dbReference type="InterPro" id="IPR041202">
    <property type="entry name" value="BaeRF_family10"/>
</dbReference>
<dbReference type="OrthoDB" id="4636at2"/>
<comment type="caution">
    <text evidence="1">The sequence shown here is derived from an EMBL/GenBank/DDBJ whole genome shotgun (WGS) entry which is preliminary data.</text>
</comment>
<dbReference type="Gene3D" id="3.30.1330.30">
    <property type="match status" value="1"/>
</dbReference>
<sequence length="381" mass="41990">MFEDVVKGLLRECEGKPFLMSLYVDCDRAQRSAKEILIDLKNLQKKASEEVKYFCGDANCKQCNETIASIFNELSDELSHGGFSEAKGVSCFADLHGDYRRFIGLPISVENKIKFLDHPFLAPLVEALSPHKLALAAVVEARRATFFRVYASSVDKLMTLEEDVPPKVKSAGWYGLEETRIKRHVEDHVEKHLKNVGATMRALYDEDNYSIILVGGNTNYALVVADLLKEIITGIPVEVLENLGITDQPRAVVDAVANHALQTFVAESSNLIEGLITEHEKGGLAVAGLRGVIHASNLHAIHKLIVDSHKEIAGKRCSSCGTLGLDEDLCPLCHGRMEDIEDVIDLLIYKTLCDDGDVRVIGGESPLREYEGVGATLRFSI</sequence>
<evidence type="ECO:0008006" key="3">
    <source>
        <dbReference type="Google" id="ProtNLM"/>
    </source>
</evidence>
<dbReference type="Proteomes" id="UP000005273">
    <property type="component" value="Unassembled WGS sequence"/>
</dbReference>